<dbReference type="EMBL" id="MOEN01000003">
    <property type="protein sequence ID" value="OMH41163.1"/>
    <property type="molecule type" value="Genomic_DNA"/>
</dbReference>
<keyword evidence="5 6" id="KW-0472">Membrane</keyword>
<accession>A0A1R1MN27</accession>
<dbReference type="Pfam" id="PF01578">
    <property type="entry name" value="Cytochrom_C_asm"/>
    <property type="match status" value="1"/>
</dbReference>
<dbReference type="GO" id="GO:0020037">
    <property type="term" value="F:heme binding"/>
    <property type="evidence" value="ECO:0007669"/>
    <property type="project" value="InterPro"/>
</dbReference>
<evidence type="ECO:0000256" key="4">
    <source>
        <dbReference type="ARBA" id="ARBA00022989"/>
    </source>
</evidence>
<feature type="transmembrane region" description="Helical" evidence="6">
    <location>
        <begin position="95"/>
        <end position="113"/>
    </location>
</feature>
<evidence type="ECO:0000313" key="9">
    <source>
        <dbReference type="Proteomes" id="UP000187408"/>
    </source>
</evidence>
<evidence type="ECO:0000256" key="6">
    <source>
        <dbReference type="SAM" id="Phobius"/>
    </source>
</evidence>
<feature type="transmembrane region" description="Helical" evidence="6">
    <location>
        <begin position="6"/>
        <end position="26"/>
    </location>
</feature>
<feature type="transmembrane region" description="Helical" evidence="6">
    <location>
        <begin position="218"/>
        <end position="237"/>
    </location>
</feature>
<dbReference type="InterPro" id="IPR045062">
    <property type="entry name" value="Cyt_c_biogenesis_CcsA/CcmC"/>
</dbReference>
<dbReference type="STRING" id="1914305.BLW93_01350"/>
<sequence length="272" mass="30543">MSILNTQSVGLTTLILYLLSTFHYLLFLTTRKDKIATVGLYASRIGFLTNGLFIILLIMEKGSSVLFTPKGAFALLAISVISVFLYFSTKYRLHVSGIFLTPWATLFMGVSLFSKGIPKNVFPLGTVGTIHIISAFLGYAAFMFSTIVSILYLILESQLKKKKFSVFYHKVPSLRLLENIIYKSITVGFTLITLSMFSGAIWSQKLFGTYWSWHPKQVATLITWFIYAAILHLYIGGKWHGKKLCYLSIAGTILIVIDFIGINLLFKGVHSF</sequence>
<comment type="caution">
    <text evidence="8">The sequence shown here is derived from an EMBL/GenBank/DDBJ whole genome shotgun (WGS) entry which is preliminary data.</text>
</comment>
<evidence type="ECO:0000256" key="2">
    <source>
        <dbReference type="ARBA" id="ARBA00022692"/>
    </source>
</evidence>
<feature type="domain" description="Cytochrome c assembly protein" evidence="7">
    <location>
        <begin position="73"/>
        <end position="270"/>
    </location>
</feature>
<name>A0A1R1MN27_9BACT</name>
<feature type="transmembrane region" description="Helical" evidence="6">
    <location>
        <begin position="176"/>
        <end position="198"/>
    </location>
</feature>
<dbReference type="AlphaFoldDB" id="A0A1R1MN27"/>
<keyword evidence="4 6" id="KW-1133">Transmembrane helix</keyword>
<evidence type="ECO:0000256" key="5">
    <source>
        <dbReference type="ARBA" id="ARBA00023136"/>
    </source>
</evidence>
<feature type="transmembrane region" description="Helical" evidence="6">
    <location>
        <begin position="244"/>
        <end position="266"/>
    </location>
</feature>
<dbReference type="PANTHER" id="PTHR30071:SF1">
    <property type="entry name" value="CYTOCHROME B_B6 PROTEIN-RELATED"/>
    <property type="match status" value="1"/>
</dbReference>
<comment type="subcellular location">
    <subcellularLocation>
        <location evidence="1">Membrane</location>
        <topology evidence="1">Multi-pass membrane protein</topology>
    </subcellularLocation>
</comment>
<dbReference type="RefSeq" id="WP_076712320.1">
    <property type="nucleotide sequence ID" value="NZ_MOEN01000003.1"/>
</dbReference>
<feature type="transmembrane region" description="Helical" evidence="6">
    <location>
        <begin position="38"/>
        <end position="59"/>
    </location>
</feature>
<dbReference type="GO" id="GO:0005886">
    <property type="term" value="C:plasma membrane"/>
    <property type="evidence" value="ECO:0007669"/>
    <property type="project" value="TreeGrafter"/>
</dbReference>
<keyword evidence="9" id="KW-1185">Reference proteome</keyword>
<evidence type="ECO:0000256" key="1">
    <source>
        <dbReference type="ARBA" id="ARBA00004141"/>
    </source>
</evidence>
<gene>
    <name evidence="8" type="ORF">BLW93_01350</name>
</gene>
<dbReference type="InterPro" id="IPR002541">
    <property type="entry name" value="Cyt_c_assembly"/>
</dbReference>
<evidence type="ECO:0000256" key="3">
    <source>
        <dbReference type="ARBA" id="ARBA00022748"/>
    </source>
</evidence>
<evidence type="ECO:0000313" key="8">
    <source>
        <dbReference type="EMBL" id="OMH41163.1"/>
    </source>
</evidence>
<keyword evidence="2 6" id="KW-0812">Transmembrane</keyword>
<keyword evidence="3" id="KW-0201">Cytochrome c-type biogenesis</keyword>
<feature type="transmembrane region" description="Helical" evidence="6">
    <location>
        <begin position="133"/>
        <end position="155"/>
    </location>
</feature>
<evidence type="ECO:0000259" key="7">
    <source>
        <dbReference type="Pfam" id="PF01578"/>
    </source>
</evidence>
<feature type="transmembrane region" description="Helical" evidence="6">
    <location>
        <begin position="71"/>
        <end position="88"/>
    </location>
</feature>
<dbReference type="PANTHER" id="PTHR30071">
    <property type="entry name" value="HEME EXPORTER PROTEIN C"/>
    <property type="match status" value="1"/>
</dbReference>
<dbReference type="OrthoDB" id="9814290at2"/>
<dbReference type="Proteomes" id="UP000187408">
    <property type="component" value="Unassembled WGS sequence"/>
</dbReference>
<reference evidence="8 9" key="1">
    <citation type="submission" date="2016-10" db="EMBL/GenBank/DDBJ databases">
        <title>Genome sequence of a sulfur-reducing bacterium Desulfurobacterium indicum K6013.</title>
        <authorList>
            <person name="Cao J."/>
            <person name="Shao Z."/>
            <person name="Alain K."/>
            <person name="Jebbar M."/>
        </authorList>
    </citation>
    <scope>NUCLEOTIDE SEQUENCE [LARGE SCALE GENOMIC DNA]</scope>
    <source>
        <strain evidence="8 9">K6013</strain>
    </source>
</reference>
<organism evidence="8 9">
    <name type="scientific">Desulfurobacterium indicum</name>
    <dbReference type="NCBI Taxonomy" id="1914305"/>
    <lineage>
        <taxon>Bacteria</taxon>
        <taxon>Pseudomonadati</taxon>
        <taxon>Aquificota</taxon>
        <taxon>Aquificia</taxon>
        <taxon>Desulfurobacteriales</taxon>
        <taxon>Desulfurobacteriaceae</taxon>
        <taxon>Desulfurobacterium</taxon>
    </lineage>
</organism>
<dbReference type="GO" id="GO:0017004">
    <property type="term" value="P:cytochrome complex assembly"/>
    <property type="evidence" value="ECO:0007669"/>
    <property type="project" value="UniProtKB-KW"/>
</dbReference>
<proteinExistence type="predicted"/>
<protein>
    <submittedName>
        <fullName evidence="8">Cytochrome C biogenesis protein</fullName>
    </submittedName>
</protein>